<dbReference type="AlphaFoldDB" id="I0IDG6"/>
<dbReference type="Gene3D" id="3.40.720.10">
    <property type="entry name" value="Alkaline Phosphatase, subunit A"/>
    <property type="match status" value="1"/>
</dbReference>
<dbReference type="KEGG" id="phm:PSMK_11450"/>
<dbReference type="SUPFAM" id="SSF53649">
    <property type="entry name" value="Alkaline phosphatase-like"/>
    <property type="match status" value="1"/>
</dbReference>
<dbReference type="Pfam" id="PF00884">
    <property type="entry name" value="Sulfatase"/>
    <property type="match status" value="1"/>
</dbReference>
<keyword evidence="1" id="KW-0479">Metal-binding</keyword>
<protein>
    <submittedName>
        <fullName evidence="4">Sulfatase</fullName>
        <ecNumber evidence="4">3.1.6.-</ecNumber>
    </submittedName>
</protein>
<evidence type="ECO:0000259" key="3">
    <source>
        <dbReference type="Pfam" id="PF00884"/>
    </source>
</evidence>
<evidence type="ECO:0000313" key="4">
    <source>
        <dbReference type="EMBL" id="BAM03304.1"/>
    </source>
</evidence>
<dbReference type="Proteomes" id="UP000007881">
    <property type="component" value="Chromosome"/>
</dbReference>
<organism evidence="4 5">
    <name type="scientific">Phycisphaera mikurensis (strain NBRC 102666 / KCTC 22515 / FYK2301M01)</name>
    <dbReference type="NCBI Taxonomy" id="1142394"/>
    <lineage>
        <taxon>Bacteria</taxon>
        <taxon>Pseudomonadati</taxon>
        <taxon>Planctomycetota</taxon>
        <taxon>Phycisphaerae</taxon>
        <taxon>Phycisphaerales</taxon>
        <taxon>Phycisphaeraceae</taxon>
        <taxon>Phycisphaera</taxon>
    </lineage>
</organism>
<sequence length="466" mass="50750">MSPPPNVLLLYVDQLRWDALGCAGNPDVLTPNLDALAARGTRFTHHFVQNPVCMPSRLSMLTGRYPANLGITEMAVPVPPGTETVATRFAAAGYRTANIGKLHFLPHSNRDHREPHPSYGFHHLEISDEPGPYDDAYRAFVRRVAPKHLPAVSLHVDPPAARVHREVTGRDDGIPHPRAWSPWTTAAASVPWDLTHTAFVGRRVRDFLGNQAAGGTPFFCVAGFYSPHSPLVAPQRFLDLYDPKSLTPLPEPDDRAGLDDPEHRRQALHGYYAMISEVDHWVGEILSELARAGHAEDTVVAFTGDHGESLGDFGRWGKSFPGEDCVSRVPLLVASPGQRPGVCDALVEAVDLVPTLCELCGVVPSPDLDGASLRAAIDAPAAFAGKGEVLMEGSLRKPAWRSIRTRTHRYVLDAAGEEIVHELAEPFGESRNAAGEIDPAVLAELRHRLATRVIASHRGSPAVWPY</sequence>
<evidence type="ECO:0000256" key="2">
    <source>
        <dbReference type="ARBA" id="ARBA00022801"/>
    </source>
</evidence>
<feature type="domain" description="Sulfatase N-terminal" evidence="3">
    <location>
        <begin position="5"/>
        <end position="362"/>
    </location>
</feature>
<dbReference type="PANTHER" id="PTHR45953">
    <property type="entry name" value="IDURONATE 2-SULFATASE"/>
    <property type="match status" value="1"/>
</dbReference>
<dbReference type="PANTHER" id="PTHR45953:SF1">
    <property type="entry name" value="IDURONATE 2-SULFATASE"/>
    <property type="match status" value="1"/>
</dbReference>
<dbReference type="eggNOG" id="COG3119">
    <property type="taxonomic scope" value="Bacteria"/>
</dbReference>
<dbReference type="GO" id="GO:0046872">
    <property type="term" value="F:metal ion binding"/>
    <property type="evidence" value="ECO:0007669"/>
    <property type="project" value="UniProtKB-KW"/>
</dbReference>
<dbReference type="HOGENOM" id="CLU_006332_9_2_0"/>
<accession>I0IDG6</accession>
<dbReference type="EMBL" id="AP012338">
    <property type="protein sequence ID" value="BAM03304.1"/>
    <property type="molecule type" value="Genomic_DNA"/>
</dbReference>
<evidence type="ECO:0000313" key="5">
    <source>
        <dbReference type="Proteomes" id="UP000007881"/>
    </source>
</evidence>
<dbReference type="OrthoDB" id="9782218at2"/>
<keyword evidence="5" id="KW-1185">Reference proteome</keyword>
<name>I0IDG6_PHYMF</name>
<dbReference type="InterPro" id="IPR000917">
    <property type="entry name" value="Sulfatase_N"/>
</dbReference>
<evidence type="ECO:0000256" key="1">
    <source>
        <dbReference type="ARBA" id="ARBA00022723"/>
    </source>
</evidence>
<gene>
    <name evidence="4" type="ordered locus">PSMK_11450</name>
</gene>
<proteinExistence type="predicted"/>
<dbReference type="RefSeq" id="WP_014436523.1">
    <property type="nucleotide sequence ID" value="NC_017080.1"/>
</dbReference>
<keyword evidence="2 4" id="KW-0378">Hydrolase</keyword>
<dbReference type="InterPro" id="IPR017850">
    <property type="entry name" value="Alkaline_phosphatase_core_sf"/>
</dbReference>
<dbReference type="GO" id="GO:0008484">
    <property type="term" value="F:sulfuric ester hydrolase activity"/>
    <property type="evidence" value="ECO:0007669"/>
    <property type="project" value="TreeGrafter"/>
</dbReference>
<dbReference type="GO" id="GO:0005737">
    <property type="term" value="C:cytoplasm"/>
    <property type="evidence" value="ECO:0007669"/>
    <property type="project" value="TreeGrafter"/>
</dbReference>
<dbReference type="EC" id="3.1.6.-" evidence="4"/>
<reference evidence="4 5" key="1">
    <citation type="submission" date="2012-02" db="EMBL/GenBank/DDBJ databases">
        <title>Complete genome sequence of Phycisphaera mikurensis NBRC 102666.</title>
        <authorList>
            <person name="Ankai A."/>
            <person name="Hosoyama A."/>
            <person name="Terui Y."/>
            <person name="Sekine M."/>
            <person name="Fukai R."/>
            <person name="Kato Y."/>
            <person name="Nakamura S."/>
            <person name="Yamada-Narita S."/>
            <person name="Kawakoshi A."/>
            <person name="Fukunaga Y."/>
            <person name="Yamazaki S."/>
            <person name="Fujita N."/>
        </authorList>
    </citation>
    <scope>NUCLEOTIDE SEQUENCE [LARGE SCALE GENOMIC DNA]</scope>
    <source>
        <strain evidence="5">NBRC 102666 / KCTC 22515 / FYK2301M01</strain>
    </source>
</reference>